<dbReference type="AlphaFoldDB" id="A0A644V2V1"/>
<dbReference type="InterPro" id="IPR006680">
    <property type="entry name" value="Amidohydro-rel"/>
</dbReference>
<dbReference type="GO" id="GO:0005737">
    <property type="term" value="C:cytoplasm"/>
    <property type="evidence" value="ECO:0007669"/>
    <property type="project" value="TreeGrafter"/>
</dbReference>
<proteinExistence type="predicted"/>
<dbReference type="InterPro" id="IPR032466">
    <property type="entry name" value="Metal_Hydrolase"/>
</dbReference>
<reference evidence="3" key="1">
    <citation type="submission" date="2019-08" db="EMBL/GenBank/DDBJ databases">
        <authorList>
            <person name="Kucharzyk K."/>
            <person name="Murdoch R.W."/>
            <person name="Higgins S."/>
            <person name="Loffler F."/>
        </authorList>
    </citation>
    <scope>NUCLEOTIDE SEQUENCE</scope>
</reference>
<dbReference type="GO" id="GO:0016787">
    <property type="term" value="F:hydrolase activity"/>
    <property type="evidence" value="ECO:0007669"/>
    <property type="project" value="InterPro"/>
</dbReference>
<name>A0A644V2V1_9ZZZZ</name>
<organism evidence="3">
    <name type="scientific">bioreactor metagenome</name>
    <dbReference type="NCBI Taxonomy" id="1076179"/>
    <lineage>
        <taxon>unclassified sequences</taxon>
        <taxon>metagenomes</taxon>
        <taxon>ecological metagenomes</taxon>
    </lineage>
</organism>
<evidence type="ECO:0000313" key="3">
    <source>
        <dbReference type="EMBL" id="MPL85659.1"/>
    </source>
</evidence>
<evidence type="ECO:0000256" key="1">
    <source>
        <dbReference type="ARBA" id="ARBA00023239"/>
    </source>
</evidence>
<protein>
    <recommendedName>
        <fullName evidence="2">Amidohydrolase-related domain-containing protein</fullName>
    </recommendedName>
</protein>
<comment type="caution">
    <text evidence="3">The sequence shown here is derived from an EMBL/GenBank/DDBJ whole genome shotgun (WGS) entry which is preliminary data.</text>
</comment>
<dbReference type="PANTHER" id="PTHR21240:SF28">
    <property type="entry name" value="ISO-OROTATE DECARBOXYLASE (EUROFUNG)"/>
    <property type="match status" value="1"/>
</dbReference>
<dbReference type="Gene3D" id="3.20.20.140">
    <property type="entry name" value="Metal-dependent hydrolases"/>
    <property type="match status" value="1"/>
</dbReference>
<dbReference type="Pfam" id="PF04909">
    <property type="entry name" value="Amidohydro_2"/>
    <property type="match status" value="1"/>
</dbReference>
<accession>A0A644V2V1</accession>
<dbReference type="EMBL" id="VSSQ01000209">
    <property type="protein sequence ID" value="MPL85659.1"/>
    <property type="molecule type" value="Genomic_DNA"/>
</dbReference>
<gene>
    <name evidence="3" type="ORF">SDC9_31631</name>
</gene>
<dbReference type="SUPFAM" id="SSF51556">
    <property type="entry name" value="Metallo-dependent hydrolases"/>
    <property type="match status" value="1"/>
</dbReference>
<feature type="domain" description="Amidohydrolase-related" evidence="2">
    <location>
        <begin position="4"/>
        <end position="324"/>
    </location>
</feature>
<dbReference type="GO" id="GO:0016831">
    <property type="term" value="F:carboxy-lyase activity"/>
    <property type="evidence" value="ECO:0007669"/>
    <property type="project" value="InterPro"/>
</dbReference>
<dbReference type="PANTHER" id="PTHR21240">
    <property type="entry name" value="2-AMINO-3-CARBOXYLMUCONATE-6-SEMIALDEHYDE DECARBOXYLASE"/>
    <property type="match status" value="1"/>
</dbReference>
<keyword evidence="1" id="KW-0456">Lyase</keyword>
<dbReference type="GO" id="GO:0019748">
    <property type="term" value="P:secondary metabolic process"/>
    <property type="evidence" value="ECO:0007669"/>
    <property type="project" value="TreeGrafter"/>
</dbReference>
<evidence type="ECO:0000259" key="2">
    <source>
        <dbReference type="Pfam" id="PF04909"/>
    </source>
</evidence>
<dbReference type="InterPro" id="IPR032465">
    <property type="entry name" value="ACMSD"/>
</dbReference>
<sequence length="326" mass="36525">MKLIDCQTHIFSPEFAELLFKNKGQVRPERQDGAVLVHFGNHQTLRIDPADYSPEKKLADMDRAGVEYSIIAPNIPGPSDLDYELKEPGARISNNYTAELCAGRPDRFRGLAVLPFTSIEATLSEYRRAIESLGLSGILLLSQLGGGMVDDPYWNPLYEAAASDGVPMVIHPTIPTWSEAIHDHAMIPMMGFMVDHSFAMLRLILGGVLERYPALKIVHPHCGGVLPYLMPRIDEQTEVKRRGRELITKAPSEYYKDVYMDIVSPSEKTIRFSIDFAGTDRMLFGSDHPWIKIESMVDSFKRLGLAVPEAEAVGFRNAMKLFRISS</sequence>